<keyword evidence="9" id="KW-1185">Reference proteome</keyword>
<gene>
    <name evidence="8" type="primary">atsA_27</name>
    <name evidence="8" type="ORF">CA12_25410</name>
</gene>
<dbReference type="PROSITE" id="PS00523">
    <property type="entry name" value="SULFATASE_1"/>
    <property type="match status" value="1"/>
</dbReference>
<comment type="similarity">
    <text evidence="1">Belongs to the sulfatase family.</text>
</comment>
<dbReference type="PANTHER" id="PTHR42693:SF53">
    <property type="entry name" value="ENDO-4-O-SULFATASE"/>
    <property type="match status" value="1"/>
</dbReference>
<name>A0A517PAN2_9PLAN</name>
<evidence type="ECO:0000256" key="1">
    <source>
        <dbReference type="ARBA" id="ARBA00008779"/>
    </source>
</evidence>
<feature type="region of interest" description="Disordered" evidence="5">
    <location>
        <begin position="447"/>
        <end position="469"/>
    </location>
</feature>
<sequence precursor="true">MTFSPPPFLSRFAPLAAAVLLWGGATPAAAAERPNLIFVLSDDLAQGDVGAYGQELIQTPNMDRLCAGGTRYMSAYTGTSVCAPARSSFFTGLHMGHCPTRANREIGAEGQRPLPEGQVTVAEILQSSGYRTATVGKWGMGMFDTSGSPFKTGIDRFFGYNCQRHAHRYFPDYLYDNETRVELPENADGQQGTYAQDLIQNAALSFVSDAAAADEPFFLFYAATLPHGKFEIDDQGIYADKPWSELEKNYAAMVTRLDHDLGELVGLLEEKGVAENTLIVFAGDNGSSFNPNTPIGKRFDQAMGGTLRGYKRGMYEGALRQAAFAYWPGTIPSGRVTDEPWAFWDLLPTFAELADAELPEDYETDGESLVGFLKGGPAPQRDYFYWELHEYGPGPMQAIRWDDWKAVRPVASGPVELYNLSKDLGEKDDLSDERPELVEKAVAMMNAARTAHPDWPDPATAEPPKRRRN</sequence>
<dbReference type="Gene3D" id="3.30.1120.10">
    <property type="match status" value="1"/>
</dbReference>
<protein>
    <submittedName>
        <fullName evidence="8">Arylsulfatase</fullName>
        <ecNumber evidence="8">3.1.6.1</ecNumber>
    </submittedName>
</protein>
<feature type="domain" description="Sulfatase N-terminal" evidence="7">
    <location>
        <begin position="34"/>
        <end position="355"/>
    </location>
</feature>
<evidence type="ECO:0000256" key="5">
    <source>
        <dbReference type="SAM" id="MobiDB-lite"/>
    </source>
</evidence>
<keyword evidence="2" id="KW-0479">Metal-binding</keyword>
<dbReference type="OrthoDB" id="9783154at2"/>
<proteinExistence type="inferred from homology"/>
<keyword evidence="4" id="KW-0106">Calcium</keyword>
<evidence type="ECO:0000259" key="7">
    <source>
        <dbReference type="Pfam" id="PF00884"/>
    </source>
</evidence>
<accession>A0A517PAN2</accession>
<dbReference type="EC" id="3.1.6.1" evidence="8"/>
<feature type="chain" id="PRO_5021709622" evidence="6">
    <location>
        <begin position="31"/>
        <end position="469"/>
    </location>
</feature>
<dbReference type="SUPFAM" id="SSF53649">
    <property type="entry name" value="Alkaline phosphatase-like"/>
    <property type="match status" value="1"/>
</dbReference>
<dbReference type="InterPro" id="IPR017850">
    <property type="entry name" value="Alkaline_phosphatase_core_sf"/>
</dbReference>
<dbReference type="KEGG" id="acaf:CA12_25410"/>
<keyword evidence="3 8" id="KW-0378">Hydrolase</keyword>
<dbReference type="Gene3D" id="3.40.720.10">
    <property type="entry name" value="Alkaline Phosphatase, subunit A"/>
    <property type="match status" value="1"/>
</dbReference>
<dbReference type="PANTHER" id="PTHR42693">
    <property type="entry name" value="ARYLSULFATASE FAMILY MEMBER"/>
    <property type="match status" value="1"/>
</dbReference>
<dbReference type="AlphaFoldDB" id="A0A517PAN2"/>
<dbReference type="RefSeq" id="WP_145359263.1">
    <property type="nucleotide sequence ID" value="NZ_CP036265.1"/>
</dbReference>
<keyword evidence="6" id="KW-0732">Signal</keyword>
<evidence type="ECO:0000313" key="9">
    <source>
        <dbReference type="Proteomes" id="UP000318741"/>
    </source>
</evidence>
<organism evidence="8 9">
    <name type="scientific">Alienimonas californiensis</name>
    <dbReference type="NCBI Taxonomy" id="2527989"/>
    <lineage>
        <taxon>Bacteria</taxon>
        <taxon>Pseudomonadati</taxon>
        <taxon>Planctomycetota</taxon>
        <taxon>Planctomycetia</taxon>
        <taxon>Planctomycetales</taxon>
        <taxon>Planctomycetaceae</taxon>
        <taxon>Alienimonas</taxon>
    </lineage>
</organism>
<evidence type="ECO:0000256" key="6">
    <source>
        <dbReference type="SAM" id="SignalP"/>
    </source>
</evidence>
<dbReference type="GO" id="GO:0004065">
    <property type="term" value="F:arylsulfatase activity"/>
    <property type="evidence" value="ECO:0007669"/>
    <property type="project" value="UniProtKB-EC"/>
</dbReference>
<dbReference type="Proteomes" id="UP000318741">
    <property type="component" value="Chromosome"/>
</dbReference>
<dbReference type="InterPro" id="IPR050738">
    <property type="entry name" value="Sulfatase"/>
</dbReference>
<dbReference type="CDD" id="cd16145">
    <property type="entry name" value="ARS_like"/>
    <property type="match status" value="1"/>
</dbReference>
<evidence type="ECO:0000313" key="8">
    <source>
        <dbReference type="EMBL" id="QDT16439.1"/>
    </source>
</evidence>
<dbReference type="InterPro" id="IPR024607">
    <property type="entry name" value="Sulfatase_CS"/>
</dbReference>
<dbReference type="GO" id="GO:0046872">
    <property type="term" value="F:metal ion binding"/>
    <property type="evidence" value="ECO:0007669"/>
    <property type="project" value="UniProtKB-KW"/>
</dbReference>
<feature type="signal peptide" evidence="6">
    <location>
        <begin position="1"/>
        <end position="30"/>
    </location>
</feature>
<evidence type="ECO:0000256" key="2">
    <source>
        <dbReference type="ARBA" id="ARBA00022723"/>
    </source>
</evidence>
<dbReference type="Pfam" id="PF00884">
    <property type="entry name" value="Sulfatase"/>
    <property type="match status" value="1"/>
</dbReference>
<evidence type="ECO:0000256" key="4">
    <source>
        <dbReference type="ARBA" id="ARBA00022837"/>
    </source>
</evidence>
<dbReference type="EMBL" id="CP036265">
    <property type="protein sequence ID" value="QDT16439.1"/>
    <property type="molecule type" value="Genomic_DNA"/>
</dbReference>
<evidence type="ECO:0000256" key="3">
    <source>
        <dbReference type="ARBA" id="ARBA00022801"/>
    </source>
</evidence>
<reference evidence="8 9" key="1">
    <citation type="submission" date="2019-02" db="EMBL/GenBank/DDBJ databases">
        <title>Deep-cultivation of Planctomycetes and their phenomic and genomic characterization uncovers novel biology.</title>
        <authorList>
            <person name="Wiegand S."/>
            <person name="Jogler M."/>
            <person name="Boedeker C."/>
            <person name="Pinto D."/>
            <person name="Vollmers J."/>
            <person name="Rivas-Marin E."/>
            <person name="Kohn T."/>
            <person name="Peeters S.H."/>
            <person name="Heuer A."/>
            <person name="Rast P."/>
            <person name="Oberbeckmann S."/>
            <person name="Bunk B."/>
            <person name="Jeske O."/>
            <person name="Meyerdierks A."/>
            <person name="Storesund J.E."/>
            <person name="Kallscheuer N."/>
            <person name="Luecker S."/>
            <person name="Lage O.M."/>
            <person name="Pohl T."/>
            <person name="Merkel B.J."/>
            <person name="Hornburger P."/>
            <person name="Mueller R.-W."/>
            <person name="Bruemmer F."/>
            <person name="Labrenz M."/>
            <person name="Spormann A.M."/>
            <person name="Op den Camp H."/>
            <person name="Overmann J."/>
            <person name="Amann R."/>
            <person name="Jetten M.S.M."/>
            <person name="Mascher T."/>
            <person name="Medema M.H."/>
            <person name="Devos D.P."/>
            <person name="Kaster A.-K."/>
            <person name="Ovreas L."/>
            <person name="Rohde M."/>
            <person name="Galperin M.Y."/>
            <person name="Jogler C."/>
        </authorList>
    </citation>
    <scope>NUCLEOTIDE SEQUENCE [LARGE SCALE GENOMIC DNA]</scope>
    <source>
        <strain evidence="8 9">CA12</strain>
    </source>
</reference>
<dbReference type="InterPro" id="IPR000917">
    <property type="entry name" value="Sulfatase_N"/>
</dbReference>